<dbReference type="SFLD" id="SFLDG01135">
    <property type="entry name" value="C1.5.6:_HAD__Beta-PGM__Phospha"/>
    <property type="match status" value="1"/>
</dbReference>
<dbReference type="Gene3D" id="3.40.50.1000">
    <property type="entry name" value="HAD superfamily/HAD-like"/>
    <property type="match status" value="1"/>
</dbReference>
<keyword evidence="2" id="KW-1185">Reference proteome</keyword>
<dbReference type="InterPro" id="IPR023214">
    <property type="entry name" value="HAD_sf"/>
</dbReference>
<dbReference type="InterPro" id="IPR006439">
    <property type="entry name" value="HAD-SF_hydro_IA"/>
</dbReference>
<evidence type="ECO:0000313" key="2">
    <source>
        <dbReference type="Proteomes" id="UP000198995"/>
    </source>
</evidence>
<dbReference type="InterPro" id="IPR023198">
    <property type="entry name" value="PGP-like_dom2"/>
</dbReference>
<dbReference type="PRINTS" id="PR00413">
    <property type="entry name" value="HADHALOGNASE"/>
</dbReference>
<dbReference type="NCBIfam" id="TIGR01549">
    <property type="entry name" value="HAD-SF-IA-v1"/>
    <property type="match status" value="1"/>
</dbReference>
<dbReference type="PANTHER" id="PTHR43434">
    <property type="entry name" value="PHOSPHOGLYCOLATE PHOSPHATASE"/>
    <property type="match status" value="1"/>
</dbReference>
<dbReference type="SUPFAM" id="SSF56784">
    <property type="entry name" value="HAD-like"/>
    <property type="match status" value="1"/>
</dbReference>
<dbReference type="Proteomes" id="UP000198995">
    <property type="component" value="Unassembled WGS sequence"/>
</dbReference>
<dbReference type="GO" id="GO:0006281">
    <property type="term" value="P:DNA repair"/>
    <property type="evidence" value="ECO:0007669"/>
    <property type="project" value="TreeGrafter"/>
</dbReference>
<dbReference type="InterPro" id="IPR041492">
    <property type="entry name" value="HAD_2"/>
</dbReference>
<sequence>MLFENFLFDLDGTLIDSNQHVISCFKYAFQEVLGESVSTAEITATFGIPLEKALQMMRPAAAQDLLRTYRAESDRRGQGDIVTIPQARETLAALKARQAGIAVVTSKKRVNAYKSLDALGLSPYLDVFVGPEDTDVHKPDPKPVNIALGRLQAAPETALMIGDSAHDIEAARRAGIRTCGVAFAACGKETLAKARPDYMIEGLTDLLSLKS</sequence>
<evidence type="ECO:0000313" key="1">
    <source>
        <dbReference type="EMBL" id="SDD76132.1"/>
    </source>
</evidence>
<proteinExistence type="predicted"/>
<dbReference type="SFLD" id="SFLDG01129">
    <property type="entry name" value="C1.5:_HAD__Beta-PGM__Phosphata"/>
    <property type="match status" value="1"/>
</dbReference>
<dbReference type="GO" id="GO:0008967">
    <property type="term" value="F:phosphoglycolate phosphatase activity"/>
    <property type="evidence" value="ECO:0007669"/>
    <property type="project" value="TreeGrafter"/>
</dbReference>
<dbReference type="OrthoDB" id="9792518at2"/>
<dbReference type="Pfam" id="PF13419">
    <property type="entry name" value="HAD_2"/>
    <property type="match status" value="1"/>
</dbReference>
<name>A0A1G6XDK5_PEPNI</name>
<dbReference type="SFLD" id="SFLDS00003">
    <property type="entry name" value="Haloacid_Dehalogenase"/>
    <property type="match status" value="1"/>
</dbReference>
<gene>
    <name evidence="1" type="ORF">SAMN04489866_106121</name>
</gene>
<dbReference type="PANTHER" id="PTHR43434:SF26">
    <property type="entry name" value="PYROPHOSPHATASE PPAX"/>
    <property type="match status" value="1"/>
</dbReference>
<protein>
    <submittedName>
        <fullName evidence="1">Pyrophosphatase PpaX</fullName>
    </submittedName>
</protein>
<dbReference type="GO" id="GO:0005829">
    <property type="term" value="C:cytosol"/>
    <property type="evidence" value="ECO:0007669"/>
    <property type="project" value="TreeGrafter"/>
</dbReference>
<dbReference type="FunFam" id="3.40.50.1000:FF:000022">
    <property type="entry name" value="Phosphoglycolate phosphatase"/>
    <property type="match status" value="1"/>
</dbReference>
<dbReference type="EMBL" id="FNAF01000006">
    <property type="protein sequence ID" value="SDD76132.1"/>
    <property type="molecule type" value="Genomic_DNA"/>
</dbReference>
<accession>A0A1G6XDK5</accession>
<dbReference type="STRING" id="2741.SAMN04489866_106121"/>
<dbReference type="Gene3D" id="1.10.150.240">
    <property type="entry name" value="Putative phosphatase, domain 2"/>
    <property type="match status" value="1"/>
</dbReference>
<dbReference type="RefSeq" id="WP_159428014.1">
    <property type="nucleotide sequence ID" value="NZ_FNAF01000006.1"/>
</dbReference>
<dbReference type="NCBIfam" id="TIGR01509">
    <property type="entry name" value="HAD-SF-IA-v3"/>
    <property type="match status" value="1"/>
</dbReference>
<dbReference type="AlphaFoldDB" id="A0A1G6XDK5"/>
<dbReference type="InterPro" id="IPR036412">
    <property type="entry name" value="HAD-like_sf"/>
</dbReference>
<reference evidence="1 2" key="1">
    <citation type="submission" date="2016-10" db="EMBL/GenBank/DDBJ databases">
        <authorList>
            <person name="de Groot N.N."/>
        </authorList>
    </citation>
    <scope>NUCLEOTIDE SEQUENCE [LARGE SCALE GENOMIC DNA]</scope>
    <source>
        <strain evidence="1 2">DSM 20475</strain>
    </source>
</reference>
<organism evidence="1 2">
    <name type="scientific">Peptococcus niger</name>
    <dbReference type="NCBI Taxonomy" id="2741"/>
    <lineage>
        <taxon>Bacteria</taxon>
        <taxon>Bacillati</taxon>
        <taxon>Bacillota</taxon>
        <taxon>Clostridia</taxon>
        <taxon>Eubacteriales</taxon>
        <taxon>Peptococcaceae</taxon>
        <taxon>Peptococcus</taxon>
    </lineage>
</organism>
<dbReference type="InterPro" id="IPR050155">
    <property type="entry name" value="HAD-like_hydrolase_sf"/>
</dbReference>